<organism evidence="4 5">
    <name type="scientific">Neogobius melanostomus</name>
    <name type="common">round goby</name>
    <dbReference type="NCBI Taxonomy" id="47308"/>
    <lineage>
        <taxon>Eukaryota</taxon>
        <taxon>Metazoa</taxon>
        <taxon>Chordata</taxon>
        <taxon>Craniata</taxon>
        <taxon>Vertebrata</taxon>
        <taxon>Euteleostomi</taxon>
        <taxon>Actinopterygii</taxon>
        <taxon>Neopterygii</taxon>
        <taxon>Teleostei</taxon>
        <taxon>Neoteleostei</taxon>
        <taxon>Acanthomorphata</taxon>
        <taxon>Gobiaria</taxon>
        <taxon>Gobiiformes</taxon>
        <taxon>Gobioidei</taxon>
        <taxon>Gobiidae</taxon>
        <taxon>Benthophilinae</taxon>
        <taxon>Neogobiini</taxon>
        <taxon>Neogobius</taxon>
    </lineage>
</organism>
<dbReference type="InterPro" id="IPR033989">
    <property type="entry name" value="CD209-like_CTLD"/>
</dbReference>
<dbReference type="Pfam" id="PF00059">
    <property type="entry name" value="Lectin_C"/>
    <property type="match status" value="1"/>
</dbReference>
<dbReference type="InterPro" id="IPR018378">
    <property type="entry name" value="C-type_lectin_CS"/>
</dbReference>
<protein>
    <recommendedName>
        <fullName evidence="3">C-type lectin domain-containing protein</fullName>
    </recommendedName>
</protein>
<evidence type="ECO:0000256" key="1">
    <source>
        <dbReference type="ARBA" id="ARBA00022734"/>
    </source>
</evidence>
<evidence type="ECO:0000259" key="3">
    <source>
        <dbReference type="PROSITE" id="PS50041"/>
    </source>
</evidence>
<dbReference type="Proteomes" id="UP000694523">
    <property type="component" value="Unplaced"/>
</dbReference>
<dbReference type="SMART" id="SM00034">
    <property type="entry name" value="CLECT"/>
    <property type="match status" value="1"/>
</dbReference>
<dbReference type="PROSITE" id="PS50041">
    <property type="entry name" value="C_TYPE_LECTIN_2"/>
    <property type="match status" value="1"/>
</dbReference>
<sequence>MEMCLFIKEMICSSSFGVSQTFVCPVSVTVLTLLSLSDLQTSHQTVSEQRDELEQQLHGVSESKSLSTQNWNFVNGSFYLSDTSMLSWKNSRQYCLDRGADLIIINSPEEQEFAMTFGERSWIGLTDAQQEGVWRWVDGSPLTTSFWFPDEPNNDKGNEDCVEVIRSKAKHANWNDLPCDDLRKVICEKTL</sequence>
<evidence type="ECO:0000256" key="2">
    <source>
        <dbReference type="ARBA" id="ARBA00023157"/>
    </source>
</evidence>
<keyword evidence="1" id="KW-0430">Lectin</keyword>
<evidence type="ECO:0000313" key="5">
    <source>
        <dbReference type="Proteomes" id="UP000694523"/>
    </source>
</evidence>
<dbReference type="PROSITE" id="PS00615">
    <property type="entry name" value="C_TYPE_LECTIN_1"/>
    <property type="match status" value="1"/>
</dbReference>
<dbReference type="Gene3D" id="3.10.100.10">
    <property type="entry name" value="Mannose-Binding Protein A, subunit A"/>
    <property type="match status" value="1"/>
</dbReference>
<dbReference type="InterPro" id="IPR001304">
    <property type="entry name" value="C-type_lectin-like"/>
</dbReference>
<dbReference type="SUPFAM" id="SSF56436">
    <property type="entry name" value="C-type lectin-like"/>
    <property type="match status" value="1"/>
</dbReference>
<keyword evidence="5" id="KW-1185">Reference proteome</keyword>
<dbReference type="InterPro" id="IPR016187">
    <property type="entry name" value="CTDL_fold"/>
</dbReference>
<dbReference type="InterPro" id="IPR050111">
    <property type="entry name" value="C-type_lectin/snaclec_domain"/>
</dbReference>
<dbReference type="InterPro" id="IPR016186">
    <property type="entry name" value="C-type_lectin-like/link_sf"/>
</dbReference>
<name>A0A8C6UDN2_9GOBI</name>
<reference evidence="4" key="2">
    <citation type="submission" date="2025-09" db="UniProtKB">
        <authorList>
            <consortium name="Ensembl"/>
        </authorList>
    </citation>
    <scope>IDENTIFICATION</scope>
</reference>
<dbReference type="CDD" id="cd03590">
    <property type="entry name" value="CLECT_DC-SIGN_like"/>
    <property type="match status" value="1"/>
</dbReference>
<dbReference type="GO" id="GO:0030246">
    <property type="term" value="F:carbohydrate binding"/>
    <property type="evidence" value="ECO:0007669"/>
    <property type="project" value="UniProtKB-KW"/>
</dbReference>
<feature type="domain" description="C-type lectin" evidence="3">
    <location>
        <begin position="73"/>
        <end position="188"/>
    </location>
</feature>
<proteinExistence type="predicted"/>
<dbReference type="PANTHER" id="PTHR22803">
    <property type="entry name" value="MANNOSE, PHOSPHOLIPASE, LECTIN RECEPTOR RELATED"/>
    <property type="match status" value="1"/>
</dbReference>
<accession>A0A8C6UDN2</accession>
<keyword evidence="2" id="KW-1015">Disulfide bond</keyword>
<evidence type="ECO:0000313" key="4">
    <source>
        <dbReference type="Ensembl" id="ENSNMLP00000031340.1"/>
    </source>
</evidence>
<reference evidence="4" key="1">
    <citation type="submission" date="2025-08" db="UniProtKB">
        <authorList>
            <consortium name="Ensembl"/>
        </authorList>
    </citation>
    <scope>IDENTIFICATION</scope>
</reference>
<dbReference type="AlphaFoldDB" id="A0A8C6UDN2"/>
<dbReference type="Ensembl" id="ENSNMLT00000034937.1">
    <property type="protein sequence ID" value="ENSNMLP00000031340.1"/>
    <property type="gene ID" value="ENSNMLG00000019704.1"/>
</dbReference>